<evidence type="ECO:0000256" key="1">
    <source>
        <dbReference type="SAM" id="MobiDB-lite"/>
    </source>
</evidence>
<feature type="region of interest" description="Disordered" evidence="1">
    <location>
        <begin position="75"/>
        <end position="127"/>
    </location>
</feature>
<dbReference type="EMBL" id="VSRR010001267">
    <property type="protein sequence ID" value="MPC23922.1"/>
    <property type="molecule type" value="Genomic_DNA"/>
</dbReference>
<keyword evidence="3" id="KW-1185">Reference proteome</keyword>
<proteinExistence type="predicted"/>
<dbReference type="Proteomes" id="UP000324222">
    <property type="component" value="Unassembled WGS sequence"/>
</dbReference>
<dbReference type="AlphaFoldDB" id="A0A5B7DQH4"/>
<evidence type="ECO:0000313" key="3">
    <source>
        <dbReference type="Proteomes" id="UP000324222"/>
    </source>
</evidence>
<accession>A0A5B7DQH4</accession>
<evidence type="ECO:0000313" key="2">
    <source>
        <dbReference type="EMBL" id="MPC23922.1"/>
    </source>
</evidence>
<sequence>MLMTVWDMRVLVRAQGSLRRRARPGLAGRLLGGWAAEQRLYWQDAEGEGGRGTGLPVRQGWKPAGIGKKLRKVEGVGEKGMEEDGGVGGRSRGGRERCGSPRQRQRMASRSVSGAPPHRSLPDPRCRAALSGGAASRRARCMIHARCLSALRSRLADR</sequence>
<gene>
    <name evidence="2" type="ORF">E2C01_016989</name>
</gene>
<name>A0A5B7DQH4_PORTR</name>
<comment type="caution">
    <text evidence="2">The sequence shown here is derived from an EMBL/GenBank/DDBJ whole genome shotgun (WGS) entry which is preliminary data.</text>
</comment>
<reference evidence="2 3" key="1">
    <citation type="submission" date="2019-05" db="EMBL/GenBank/DDBJ databases">
        <title>Another draft genome of Portunus trituberculatus and its Hox gene families provides insights of decapod evolution.</title>
        <authorList>
            <person name="Jeong J.-H."/>
            <person name="Song I."/>
            <person name="Kim S."/>
            <person name="Choi T."/>
            <person name="Kim D."/>
            <person name="Ryu S."/>
            <person name="Kim W."/>
        </authorList>
    </citation>
    <scope>NUCLEOTIDE SEQUENCE [LARGE SCALE GENOMIC DNA]</scope>
    <source>
        <tissue evidence="2">Muscle</tissue>
    </source>
</reference>
<organism evidence="2 3">
    <name type="scientific">Portunus trituberculatus</name>
    <name type="common">Swimming crab</name>
    <name type="synonym">Neptunus trituberculatus</name>
    <dbReference type="NCBI Taxonomy" id="210409"/>
    <lineage>
        <taxon>Eukaryota</taxon>
        <taxon>Metazoa</taxon>
        <taxon>Ecdysozoa</taxon>
        <taxon>Arthropoda</taxon>
        <taxon>Crustacea</taxon>
        <taxon>Multicrustacea</taxon>
        <taxon>Malacostraca</taxon>
        <taxon>Eumalacostraca</taxon>
        <taxon>Eucarida</taxon>
        <taxon>Decapoda</taxon>
        <taxon>Pleocyemata</taxon>
        <taxon>Brachyura</taxon>
        <taxon>Eubrachyura</taxon>
        <taxon>Portunoidea</taxon>
        <taxon>Portunidae</taxon>
        <taxon>Portuninae</taxon>
        <taxon>Portunus</taxon>
    </lineage>
</organism>
<protein>
    <submittedName>
        <fullName evidence="2">Uncharacterized protein</fullName>
    </submittedName>
</protein>